<comment type="caution">
    <text evidence="3">The sequence shown here is derived from an EMBL/GenBank/DDBJ whole genome shotgun (WGS) entry which is preliminary data.</text>
</comment>
<feature type="region of interest" description="Disordered" evidence="1">
    <location>
        <begin position="237"/>
        <end position="270"/>
    </location>
</feature>
<feature type="compositionally biased region" description="Acidic residues" evidence="1">
    <location>
        <begin position="249"/>
        <end position="264"/>
    </location>
</feature>
<dbReference type="EMBL" id="LZRT01000104">
    <property type="protein sequence ID" value="OUM85404.1"/>
    <property type="molecule type" value="Genomic_DNA"/>
</dbReference>
<dbReference type="Pfam" id="PF13588">
    <property type="entry name" value="HSDR_N_2"/>
    <property type="match status" value="1"/>
</dbReference>
<dbReference type="Gene3D" id="3.90.1570.30">
    <property type="match status" value="1"/>
</dbReference>
<organism evidence="3 4">
    <name type="scientific">Bacillus thermozeamaize</name>
    <dbReference type="NCBI Taxonomy" id="230954"/>
    <lineage>
        <taxon>Bacteria</taxon>
        <taxon>Bacillati</taxon>
        <taxon>Bacillota</taxon>
        <taxon>Bacilli</taxon>
        <taxon>Bacillales</taxon>
        <taxon>Bacillaceae</taxon>
        <taxon>Bacillus</taxon>
    </lineage>
</organism>
<accession>A0A1Y3PE10</accession>
<evidence type="ECO:0000259" key="2">
    <source>
        <dbReference type="Pfam" id="PF13588"/>
    </source>
</evidence>
<feature type="domain" description="Type I restriction enzyme R protein N-terminal" evidence="2">
    <location>
        <begin position="25"/>
        <end position="125"/>
    </location>
</feature>
<dbReference type="Proteomes" id="UP000196475">
    <property type="component" value="Unassembled WGS sequence"/>
</dbReference>
<protein>
    <submittedName>
        <fullName evidence="3">DNA polymerase III subunit epsilon</fullName>
    </submittedName>
</protein>
<proteinExistence type="predicted"/>
<sequence>MEAEFKNELQRLSVLISERKPHITNEEMTKQSLIIPFLQKLGYDVFNPLEVRPEYIADFGSKKGEKVDYAIFKNGNPIMFIEAKPVTENLDKHSTQLSRYFNATPEVKVAILTNGIQYKFFTDLNQENIMDSKPFLMFDMENLTSSDIEAIQQFTKQNFDTEKIRKYAEELVYMSNLNVTLKELFQNPSDDFIRFLIKDFSNTRITSNVIERFRPIIKKAISNTLLEIISEGLSSKELSQNEKTKPSDEEPSDETDDLDQEEENNSPKRVIVTHEDEIRTFEIVKNILVKAERDVSQLNYKDTTAYFSIFDRVTTRWFLRIDLDAIEKNIITRLDVNLASKLCPDFTVVQAPKGRGESRIIIQSIDDIEKLANLIVTAFDALNEPQETIKNELN</sequence>
<gene>
    <name evidence="3" type="ORF">BAA01_03155</name>
</gene>
<feature type="compositionally biased region" description="Basic and acidic residues" evidence="1">
    <location>
        <begin position="239"/>
        <end position="248"/>
    </location>
</feature>
<dbReference type="InterPro" id="IPR029464">
    <property type="entry name" value="HSDR_N"/>
</dbReference>
<name>A0A1Y3PE10_9BACI</name>
<dbReference type="AlphaFoldDB" id="A0A1Y3PE10"/>
<evidence type="ECO:0000313" key="3">
    <source>
        <dbReference type="EMBL" id="OUM85404.1"/>
    </source>
</evidence>
<evidence type="ECO:0000256" key="1">
    <source>
        <dbReference type="SAM" id="MobiDB-lite"/>
    </source>
</evidence>
<reference evidence="4" key="1">
    <citation type="submission" date="2016-06" db="EMBL/GenBank/DDBJ databases">
        <authorList>
            <person name="Nascimento L."/>
            <person name="Pereira R.V."/>
            <person name="Martins L.F."/>
            <person name="Quaggio R.B."/>
            <person name="Silva A.M."/>
            <person name="Setubal J.C."/>
        </authorList>
    </citation>
    <scope>NUCLEOTIDE SEQUENCE [LARGE SCALE GENOMIC DNA]</scope>
</reference>
<evidence type="ECO:0000313" key="4">
    <source>
        <dbReference type="Proteomes" id="UP000196475"/>
    </source>
</evidence>